<feature type="signal peptide" evidence="4">
    <location>
        <begin position="1"/>
        <end position="20"/>
    </location>
</feature>
<keyword evidence="1 2" id="KW-1015">Disulfide bond</keyword>
<gene>
    <name evidence="7" type="ORF">MAR_009671</name>
</gene>
<accession>A0ABY7E2V0</accession>
<sequence length="364" mass="41284">MDGICIVNAVLLVMVMLIDADIREPRDVTCPTMFDDFPGKVKYRRRGSRVVFKCPKKMRLHGKKRLDCQPDGTWDSEPPMCITSGCVPFDTSSHVHLHTRDRYSDGSLMIFSCTGNYQLVGTMEAFCNGHDWSATLPQCLSPKELVECDFESDLCGWSQDDGEEREWVRMMGPTQTGGTGPTYDHTYMEHKSGHYMYFEASNPTMEGDRARLISPTYPPAFSGKCFDLWYHMQGPDDIGHVGSLSVYVKGVSEDLDGLDPAFYIDGNQGDRWHRADLQLDDKHEDFQIVIEATKKLTYCGYPNHTIRITPCFNFTAYINNYDSAKTNNRRHKGSQSKGNKNDGENANRHSDVIKADDCFIDKNT</sequence>
<dbReference type="SUPFAM" id="SSF49899">
    <property type="entry name" value="Concanavalin A-like lectins/glucanases"/>
    <property type="match status" value="1"/>
</dbReference>
<organism evidence="7 8">
    <name type="scientific">Mya arenaria</name>
    <name type="common">Soft-shell clam</name>
    <dbReference type="NCBI Taxonomy" id="6604"/>
    <lineage>
        <taxon>Eukaryota</taxon>
        <taxon>Metazoa</taxon>
        <taxon>Spiralia</taxon>
        <taxon>Lophotrochozoa</taxon>
        <taxon>Mollusca</taxon>
        <taxon>Bivalvia</taxon>
        <taxon>Autobranchia</taxon>
        <taxon>Heteroconchia</taxon>
        <taxon>Euheterodonta</taxon>
        <taxon>Imparidentia</taxon>
        <taxon>Neoheterodontei</taxon>
        <taxon>Myida</taxon>
        <taxon>Myoidea</taxon>
        <taxon>Myidae</taxon>
        <taxon>Mya</taxon>
    </lineage>
</organism>
<dbReference type="Pfam" id="PF00629">
    <property type="entry name" value="MAM"/>
    <property type="match status" value="1"/>
</dbReference>
<evidence type="ECO:0000313" key="7">
    <source>
        <dbReference type="EMBL" id="WAR03113.1"/>
    </source>
</evidence>
<dbReference type="PANTHER" id="PTHR23282:SF101">
    <property type="entry name" value="MAM DOMAIN-CONTAINING PROTEIN"/>
    <property type="match status" value="1"/>
</dbReference>
<name>A0ABY7E2V0_MYAAR</name>
<evidence type="ECO:0000256" key="2">
    <source>
        <dbReference type="PROSITE-ProRule" id="PRU00302"/>
    </source>
</evidence>
<dbReference type="SMART" id="SM00137">
    <property type="entry name" value="MAM"/>
    <property type="match status" value="1"/>
</dbReference>
<reference evidence="7" key="1">
    <citation type="submission" date="2022-11" db="EMBL/GenBank/DDBJ databases">
        <title>Centuries of genome instability and evolution in soft-shell clam transmissible cancer (bioRxiv).</title>
        <authorList>
            <person name="Hart S.F.M."/>
            <person name="Yonemitsu M.A."/>
            <person name="Giersch R.M."/>
            <person name="Beal B.F."/>
            <person name="Arriagada G."/>
            <person name="Davis B.W."/>
            <person name="Ostrander E.A."/>
            <person name="Goff S.P."/>
            <person name="Metzger M.J."/>
        </authorList>
    </citation>
    <scope>NUCLEOTIDE SEQUENCE</scope>
    <source>
        <strain evidence="7">MELC-2E11</strain>
        <tissue evidence="7">Siphon/mantle</tissue>
    </source>
</reference>
<keyword evidence="2" id="KW-0768">Sushi</keyword>
<evidence type="ECO:0000256" key="3">
    <source>
        <dbReference type="SAM" id="MobiDB-lite"/>
    </source>
</evidence>
<dbReference type="PROSITE" id="PS50923">
    <property type="entry name" value="SUSHI"/>
    <property type="match status" value="2"/>
</dbReference>
<dbReference type="PANTHER" id="PTHR23282">
    <property type="entry name" value="APICAL ENDOSOMAL GLYCOPROTEIN PRECURSOR"/>
    <property type="match status" value="1"/>
</dbReference>
<dbReference type="Gene3D" id="2.10.70.10">
    <property type="entry name" value="Complement Module, domain 1"/>
    <property type="match status" value="2"/>
</dbReference>
<feature type="compositionally biased region" description="Basic and acidic residues" evidence="3">
    <location>
        <begin position="339"/>
        <end position="348"/>
    </location>
</feature>
<dbReference type="InterPro" id="IPR000436">
    <property type="entry name" value="Sushi_SCR_CCP_dom"/>
</dbReference>
<keyword evidence="8" id="KW-1185">Reference proteome</keyword>
<dbReference type="InterPro" id="IPR051560">
    <property type="entry name" value="MAM_domain-containing"/>
</dbReference>
<comment type="caution">
    <text evidence="2">Lacks conserved residue(s) required for the propagation of feature annotation.</text>
</comment>
<dbReference type="PROSITE" id="PS50060">
    <property type="entry name" value="MAM_2"/>
    <property type="match status" value="1"/>
</dbReference>
<feature type="domain" description="MAM" evidence="5">
    <location>
        <begin position="146"/>
        <end position="294"/>
    </location>
</feature>
<dbReference type="InterPro" id="IPR000998">
    <property type="entry name" value="MAM_dom"/>
</dbReference>
<evidence type="ECO:0000256" key="4">
    <source>
        <dbReference type="SAM" id="SignalP"/>
    </source>
</evidence>
<dbReference type="CDD" id="cd00033">
    <property type="entry name" value="CCP"/>
    <property type="match status" value="2"/>
</dbReference>
<evidence type="ECO:0000259" key="6">
    <source>
        <dbReference type="PROSITE" id="PS50923"/>
    </source>
</evidence>
<evidence type="ECO:0000313" key="8">
    <source>
        <dbReference type="Proteomes" id="UP001164746"/>
    </source>
</evidence>
<dbReference type="Proteomes" id="UP001164746">
    <property type="component" value="Chromosome 4"/>
</dbReference>
<dbReference type="EMBL" id="CP111015">
    <property type="protein sequence ID" value="WAR03113.1"/>
    <property type="molecule type" value="Genomic_DNA"/>
</dbReference>
<proteinExistence type="predicted"/>
<feature type="domain" description="Sushi" evidence="6">
    <location>
        <begin position="28"/>
        <end position="83"/>
    </location>
</feature>
<feature type="chain" id="PRO_5045386812" evidence="4">
    <location>
        <begin position="21"/>
        <end position="364"/>
    </location>
</feature>
<dbReference type="SUPFAM" id="SSF57535">
    <property type="entry name" value="Complement control module/SCR domain"/>
    <property type="match status" value="2"/>
</dbReference>
<keyword evidence="4" id="KW-0732">Signal</keyword>
<feature type="disulfide bond" evidence="2">
    <location>
        <begin position="54"/>
        <end position="81"/>
    </location>
</feature>
<dbReference type="Gene3D" id="2.60.120.200">
    <property type="match status" value="1"/>
</dbReference>
<feature type="non-terminal residue" evidence="7">
    <location>
        <position position="1"/>
    </location>
</feature>
<evidence type="ECO:0000259" key="5">
    <source>
        <dbReference type="PROSITE" id="PS50060"/>
    </source>
</evidence>
<dbReference type="InterPro" id="IPR013320">
    <property type="entry name" value="ConA-like_dom_sf"/>
</dbReference>
<feature type="region of interest" description="Disordered" evidence="3">
    <location>
        <begin position="325"/>
        <end position="348"/>
    </location>
</feature>
<dbReference type="SMART" id="SM00032">
    <property type="entry name" value="CCP"/>
    <property type="match status" value="2"/>
</dbReference>
<dbReference type="Pfam" id="PF00084">
    <property type="entry name" value="Sushi"/>
    <property type="match status" value="2"/>
</dbReference>
<evidence type="ECO:0000256" key="1">
    <source>
        <dbReference type="ARBA" id="ARBA00023157"/>
    </source>
</evidence>
<feature type="domain" description="Sushi" evidence="6">
    <location>
        <begin position="84"/>
        <end position="141"/>
    </location>
</feature>
<dbReference type="InterPro" id="IPR035976">
    <property type="entry name" value="Sushi/SCR/CCP_sf"/>
</dbReference>
<protein>
    <submittedName>
        <fullName evidence="7">MLRP1-like protein</fullName>
    </submittedName>
</protein>
<dbReference type="CDD" id="cd06263">
    <property type="entry name" value="MAM"/>
    <property type="match status" value="1"/>
</dbReference>